<dbReference type="InterPro" id="IPR012657">
    <property type="entry name" value="23S_rRNA-intervening_sequence"/>
</dbReference>
<dbReference type="PANTHER" id="PTHR38471">
    <property type="entry name" value="FOUR HELIX BUNDLE PROTEIN"/>
    <property type="match status" value="1"/>
</dbReference>
<dbReference type="NCBIfam" id="TIGR02436">
    <property type="entry name" value="four helix bundle protein"/>
    <property type="match status" value="1"/>
</dbReference>
<name>A0ABT1N7J3_9GAMM</name>
<dbReference type="Gene3D" id="1.20.1440.60">
    <property type="entry name" value="23S rRNA-intervening sequence"/>
    <property type="match status" value="1"/>
</dbReference>
<dbReference type="NCBIfam" id="NF008912">
    <property type="entry name" value="PRK12275.1-6"/>
    <property type="match status" value="1"/>
</dbReference>
<dbReference type="PANTHER" id="PTHR38471:SF2">
    <property type="entry name" value="FOUR HELIX BUNDLE PROTEIN"/>
    <property type="match status" value="1"/>
</dbReference>
<sequence>MNYKKLKVWKDSYQQALDVYKAIDSCKDYSWKDQIRRSCISVLSNIAEGDKRFSDKEAVRFFFIAKGSNGELATQLMLARDLSYLRPSTANPLIQRTGHISAQLGALIRHRQKSYS</sequence>
<dbReference type="Proteomes" id="UP001524460">
    <property type="component" value="Unassembled WGS sequence"/>
</dbReference>
<evidence type="ECO:0000313" key="1">
    <source>
        <dbReference type="EMBL" id="MCQ1060727.1"/>
    </source>
</evidence>
<comment type="caution">
    <text evidence="1">The sequence shown here is derived from an EMBL/GenBank/DDBJ whole genome shotgun (WGS) entry which is preliminary data.</text>
</comment>
<keyword evidence="2" id="KW-1185">Reference proteome</keyword>
<accession>A0ABT1N7J3</accession>
<dbReference type="RefSeq" id="WP_255044813.1">
    <property type="nucleotide sequence ID" value="NZ_JANEYT010000085.1"/>
</dbReference>
<evidence type="ECO:0000313" key="2">
    <source>
        <dbReference type="Proteomes" id="UP001524460"/>
    </source>
</evidence>
<dbReference type="CDD" id="cd16377">
    <property type="entry name" value="23S_rRNA_IVP_like"/>
    <property type="match status" value="1"/>
</dbReference>
<dbReference type="SUPFAM" id="SSF158446">
    <property type="entry name" value="IVS-encoded protein-like"/>
    <property type="match status" value="1"/>
</dbReference>
<proteinExistence type="predicted"/>
<protein>
    <submittedName>
        <fullName evidence="1">Four helix bundle protein</fullName>
    </submittedName>
</protein>
<organism evidence="1 2">
    <name type="scientific">Photobacterium pectinilyticum</name>
    <dbReference type="NCBI Taxonomy" id="2906793"/>
    <lineage>
        <taxon>Bacteria</taxon>
        <taxon>Pseudomonadati</taxon>
        <taxon>Pseudomonadota</taxon>
        <taxon>Gammaproteobacteria</taxon>
        <taxon>Vibrionales</taxon>
        <taxon>Vibrionaceae</taxon>
        <taxon>Photobacterium</taxon>
    </lineage>
</organism>
<dbReference type="EMBL" id="JANEYT010000085">
    <property type="protein sequence ID" value="MCQ1060727.1"/>
    <property type="molecule type" value="Genomic_DNA"/>
</dbReference>
<gene>
    <name evidence="1" type="ORF">NHN17_22030</name>
</gene>
<reference evidence="1 2" key="1">
    <citation type="submission" date="2022-07" db="EMBL/GenBank/DDBJ databases">
        <title>Photobacterium pectinilyticum sp. nov., a marine bacterium isolated from surface seawater of Qingdao offshore.</title>
        <authorList>
            <person name="Wang X."/>
        </authorList>
    </citation>
    <scope>NUCLEOTIDE SEQUENCE [LARGE SCALE GENOMIC DNA]</scope>
    <source>
        <strain evidence="1 2">ZSDE20</strain>
    </source>
</reference>
<dbReference type="Pfam" id="PF05635">
    <property type="entry name" value="23S_rRNA_IVP"/>
    <property type="match status" value="1"/>
</dbReference>
<dbReference type="InterPro" id="IPR036583">
    <property type="entry name" value="23S_rRNA_IVS_sf"/>
</dbReference>